<proteinExistence type="predicted"/>
<dbReference type="WBParaSite" id="nRc.2.0.1.t18036-RA">
    <property type="protein sequence ID" value="nRc.2.0.1.t18036-RA"/>
    <property type="gene ID" value="nRc.2.0.1.g18036"/>
</dbReference>
<accession>A0A915IW67</accession>
<organism evidence="1 2">
    <name type="scientific">Romanomermis culicivorax</name>
    <name type="common">Nematode worm</name>
    <dbReference type="NCBI Taxonomy" id="13658"/>
    <lineage>
        <taxon>Eukaryota</taxon>
        <taxon>Metazoa</taxon>
        <taxon>Ecdysozoa</taxon>
        <taxon>Nematoda</taxon>
        <taxon>Enoplea</taxon>
        <taxon>Dorylaimia</taxon>
        <taxon>Mermithida</taxon>
        <taxon>Mermithoidea</taxon>
        <taxon>Mermithidae</taxon>
        <taxon>Romanomermis</taxon>
    </lineage>
</organism>
<reference evidence="2" key="1">
    <citation type="submission" date="2022-11" db="UniProtKB">
        <authorList>
            <consortium name="WormBaseParasite"/>
        </authorList>
    </citation>
    <scope>IDENTIFICATION</scope>
</reference>
<evidence type="ECO:0000313" key="1">
    <source>
        <dbReference type="Proteomes" id="UP000887565"/>
    </source>
</evidence>
<dbReference type="Proteomes" id="UP000887565">
    <property type="component" value="Unplaced"/>
</dbReference>
<evidence type="ECO:0000313" key="2">
    <source>
        <dbReference type="WBParaSite" id="nRc.2.0.1.t18036-RA"/>
    </source>
</evidence>
<sequence length="59" mass="6451">MEFWGEELQLDDDSAKPGISIQKWPSALPPVNISSLKWRGGSWGGLNDGRLVVEGKARA</sequence>
<dbReference type="AlphaFoldDB" id="A0A915IW67"/>
<name>A0A915IW67_ROMCU</name>
<protein>
    <submittedName>
        <fullName evidence="2">Uncharacterized protein</fullName>
    </submittedName>
</protein>
<keyword evidence="1" id="KW-1185">Reference proteome</keyword>